<evidence type="ECO:0000256" key="3">
    <source>
        <dbReference type="ARBA" id="ARBA00023163"/>
    </source>
</evidence>
<feature type="domain" description="Myb-like" evidence="6">
    <location>
        <begin position="7"/>
        <end position="55"/>
    </location>
</feature>
<keyword evidence="1" id="KW-0805">Transcription regulation</keyword>
<dbReference type="PANTHER" id="PTHR46621:SF1">
    <property type="entry name" value="SNRNA-ACTIVATING PROTEIN COMPLEX SUBUNIT 4"/>
    <property type="match status" value="1"/>
</dbReference>
<evidence type="ECO:0000256" key="1">
    <source>
        <dbReference type="ARBA" id="ARBA00023015"/>
    </source>
</evidence>
<dbReference type="Pfam" id="PF13921">
    <property type="entry name" value="Myb_DNA-bind_6"/>
    <property type="match status" value="1"/>
</dbReference>
<dbReference type="PROSITE" id="PS51294">
    <property type="entry name" value="HTH_MYB"/>
    <property type="match status" value="2"/>
</dbReference>
<dbReference type="InterPro" id="IPR001005">
    <property type="entry name" value="SANT/Myb"/>
</dbReference>
<dbReference type="GO" id="GO:0000978">
    <property type="term" value="F:RNA polymerase II cis-regulatory region sequence-specific DNA binding"/>
    <property type="evidence" value="ECO:0007669"/>
    <property type="project" value="TreeGrafter"/>
</dbReference>
<dbReference type="CDD" id="cd00167">
    <property type="entry name" value="SANT"/>
    <property type="match status" value="3"/>
</dbReference>
<feature type="domain" description="HTH myb-type" evidence="7">
    <location>
        <begin position="1"/>
        <end position="56"/>
    </location>
</feature>
<dbReference type="InterPro" id="IPR009057">
    <property type="entry name" value="Homeodomain-like_sf"/>
</dbReference>
<sequence>MPRAPQKWTPGEDKLLCREVHNQLTEGRVRDWRSIATKIPGRTNKDCRKRWHNVLSGGLNKGYWTEEEDKLLTQAVQTRGETWTVVADVVKTRSADQCAKRWKQCLDPQLDRSEWTELENRRLMEACAVKGRRWKEIQMEHFPTRSRNSIKNQHTILTRRYNKLKKLREAQDATSAAPGPEDTSLSPSPSEDSGDNSIDSSSDDDSGVGNGSTRESSEIQEPQIVDHGVTMSMNPTDIIEFPTQVATGHHGFVHGSSWGMAGTLSGDPWGLPSVGETDGTTVFFGGMMPEFHAVPPCALPSVNFEDANSCKDCICPSLLSPTEEFPSEYGQSDTFFDDSSMSAMETEEQTILSLRETMARGKGCGKIVLTVEEPDNNTVESLVQIAFSSKSRFHFARE</sequence>
<feature type="domain" description="Myb-like" evidence="6">
    <location>
        <begin position="56"/>
        <end position="106"/>
    </location>
</feature>
<dbReference type="AlphaFoldDB" id="A0A5N6ZIP3"/>
<dbReference type="InterPro" id="IPR051575">
    <property type="entry name" value="Myb-like_DNA-bd"/>
</dbReference>
<dbReference type="InterPro" id="IPR017930">
    <property type="entry name" value="Myb_dom"/>
</dbReference>
<dbReference type="GO" id="GO:0042795">
    <property type="term" value="P:snRNA transcription by RNA polymerase II"/>
    <property type="evidence" value="ECO:0007669"/>
    <property type="project" value="TreeGrafter"/>
</dbReference>
<evidence type="ECO:0000256" key="2">
    <source>
        <dbReference type="ARBA" id="ARBA00023125"/>
    </source>
</evidence>
<accession>A0A5N6ZIP3</accession>
<keyword evidence="3" id="KW-0804">Transcription</keyword>
<dbReference type="Pfam" id="PF00249">
    <property type="entry name" value="Myb_DNA-binding"/>
    <property type="match status" value="1"/>
</dbReference>
<protein>
    <submittedName>
        <fullName evidence="8">Homeodomain-like protein</fullName>
    </submittedName>
</protein>
<keyword evidence="8" id="KW-0371">Homeobox</keyword>
<evidence type="ECO:0000259" key="7">
    <source>
        <dbReference type="PROSITE" id="PS51294"/>
    </source>
</evidence>
<evidence type="ECO:0000256" key="5">
    <source>
        <dbReference type="SAM" id="MobiDB-lite"/>
    </source>
</evidence>
<dbReference type="PROSITE" id="PS50090">
    <property type="entry name" value="MYB_LIKE"/>
    <property type="match status" value="3"/>
</dbReference>
<name>A0A5N6ZIP3_9EURO</name>
<evidence type="ECO:0000256" key="4">
    <source>
        <dbReference type="ARBA" id="ARBA00023242"/>
    </source>
</evidence>
<dbReference type="EMBL" id="ML739034">
    <property type="protein sequence ID" value="KAE8356816.1"/>
    <property type="molecule type" value="Genomic_DNA"/>
</dbReference>
<keyword evidence="2 8" id="KW-0238">DNA-binding</keyword>
<dbReference type="OrthoDB" id="2143914at2759"/>
<dbReference type="GO" id="GO:0001006">
    <property type="term" value="F:RNA polymerase III type 3 promoter sequence-specific DNA binding"/>
    <property type="evidence" value="ECO:0007669"/>
    <property type="project" value="TreeGrafter"/>
</dbReference>
<evidence type="ECO:0000313" key="9">
    <source>
        <dbReference type="Proteomes" id="UP000327118"/>
    </source>
</evidence>
<feature type="domain" description="Myb-like" evidence="6">
    <location>
        <begin position="107"/>
        <end position="153"/>
    </location>
</feature>
<dbReference type="SUPFAM" id="SSF46689">
    <property type="entry name" value="Homeodomain-like"/>
    <property type="match status" value="2"/>
</dbReference>
<dbReference type="Gene3D" id="1.10.10.60">
    <property type="entry name" value="Homeodomain-like"/>
    <property type="match status" value="3"/>
</dbReference>
<dbReference type="GO" id="GO:0042796">
    <property type="term" value="P:snRNA transcription by RNA polymerase III"/>
    <property type="evidence" value="ECO:0007669"/>
    <property type="project" value="TreeGrafter"/>
</dbReference>
<dbReference type="GO" id="GO:0019185">
    <property type="term" value="C:snRNA-activating protein complex"/>
    <property type="evidence" value="ECO:0007669"/>
    <property type="project" value="TreeGrafter"/>
</dbReference>
<gene>
    <name evidence="8" type="ORF">BDV28DRAFT_144732</name>
</gene>
<dbReference type="SMART" id="SM00717">
    <property type="entry name" value="SANT"/>
    <property type="match status" value="3"/>
</dbReference>
<dbReference type="Proteomes" id="UP000327118">
    <property type="component" value="Unassembled WGS sequence"/>
</dbReference>
<dbReference type="PANTHER" id="PTHR46621">
    <property type="entry name" value="SNRNA-ACTIVATING PROTEIN COMPLEX SUBUNIT 4"/>
    <property type="match status" value="1"/>
</dbReference>
<keyword evidence="4" id="KW-0539">Nucleus</keyword>
<evidence type="ECO:0000259" key="6">
    <source>
        <dbReference type="PROSITE" id="PS50090"/>
    </source>
</evidence>
<keyword evidence="9" id="KW-1185">Reference proteome</keyword>
<evidence type="ECO:0000313" key="8">
    <source>
        <dbReference type="EMBL" id="KAE8356816.1"/>
    </source>
</evidence>
<feature type="domain" description="HTH myb-type" evidence="7">
    <location>
        <begin position="59"/>
        <end position="110"/>
    </location>
</feature>
<feature type="region of interest" description="Disordered" evidence="5">
    <location>
        <begin position="168"/>
        <end position="225"/>
    </location>
</feature>
<reference evidence="9" key="1">
    <citation type="submission" date="2019-04" db="EMBL/GenBank/DDBJ databases">
        <title>Friends and foes A comparative genomics studyof 23 Aspergillus species from section Flavi.</title>
        <authorList>
            <consortium name="DOE Joint Genome Institute"/>
            <person name="Kjaerbolling I."/>
            <person name="Vesth T."/>
            <person name="Frisvad J.C."/>
            <person name="Nybo J.L."/>
            <person name="Theobald S."/>
            <person name="Kildgaard S."/>
            <person name="Isbrandt T."/>
            <person name="Kuo A."/>
            <person name="Sato A."/>
            <person name="Lyhne E.K."/>
            <person name="Kogle M.E."/>
            <person name="Wiebenga A."/>
            <person name="Kun R.S."/>
            <person name="Lubbers R.J."/>
            <person name="Makela M.R."/>
            <person name="Barry K."/>
            <person name="Chovatia M."/>
            <person name="Clum A."/>
            <person name="Daum C."/>
            <person name="Haridas S."/>
            <person name="He G."/>
            <person name="LaButti K."/>
            <person name="Lipzen A."/>
            <person name="Mondo S."/>
            <person name="Riley R."/>
            <person name="Salamov A."/>
            <person name="Simmons B.A."/>
            <person name="Magnuson J.K."/>
            <person name="Henrissat B."/>
            <person name="Mortensen U.H."/>
            <person name="Larsen T.O."/>
            <person name="Devries R.P."/>
            <person name="Grigoriev I.V."/>
            <person name="Machida M."/>
            <person name="Baker S.E."/>
            <person name="Andersen M.R."/>
        </authorList>
    </citation>
    <scope>NUCLEOTIDE SEQUENCE [LARGE SCALE GENOMIC DNA]</scope>
    <source>
        <strain evidence="9">CBS 553.77</strain>
    </source>
</reference>
<organism evidence="8 9">
    <name type="scientific">Aspergillus coremiiformis</name>
    <dbReference type="NCBI Taxonomy" id="138285"/>
    <lineage>
        <taxon>Eukaryota</taxon>
        <taxon>Fungi</taxon>
        <taxon>Dikarya</taxon>
        <taxon>Ascomycota</taxon>
        <taxon>Pezizomycotina</taxon>
        <taxon>Eurotiomycetes</taxon>
        <taxon>Eurotiomycetidae</taxon>
        <taxon>Eurotiales</taxon>
        <taxon>Aspergillaceae</taxon>
        <taxon>Aspergillus</taxon>
        <taxon>Aspergillus subgen. Circumdati</taxon>
    </lineage>
</organism>
<proteinExistence type="predicted"/>